<dbReference type="OrthoDB" id="21214at2759"/>
<sequence length="267" mass="30438">MSVLQQVLTDARKLATRLRDHDSSADTLLSQAQGMFKQVESMKEYCEEMNELNEAANNRPRSALIHSIQQENKHIRQLQQENKELRLALEEHQNVMELIMSKYRQQVAQLVTVNSQPSQPGTQEQAKLTAHIERVSEMVAVMRKAASLGDEETNQQHRLITALATENKVRCWAFSIRVHLARLRCGHQPALLSYQARLDGPIVDACPGCNTAPHTIKHVIEDCNTHKHTHQQHNMHSLKALWQNPVQAMAFLRSSGLRSFNDNKSNF</sequence>
<gene>
    <name evidence="4" type="primary">fgfr1op2</name>
    <name evidence="4" type="ORF">GWK47_009532</name>
</gene>
<dbReference type="PANTHER" id="PTHR12186:SF2">
    <property type="entry name" value="FGFR1 ONCOGENE PARTNER 2 HOMOLOG"/>
    <property type="match status" value="1"/>
</dbReference>
<protein>
    <submittedName>
        <fullName evidence="4">FGFR1 oncogene partner 2</fullName>
    </submittedName>
</protein>
<evidence type="ECO:0000313" key="5">
    <source>
        <dbReference type="Proteomes" id="UP000770661"/>
    </source>
</evidence>
<dbReference type="Proteomes" id="UP000770661">
    <property type="component" value="Unassembled WGS sequence"/>
</dbReference>
<proteinExistence type="inferred from homology"/>
<reference evidence="4" key="1">
    <citation type="submission" date="2020-07" db="EMBL/GenBank/DDBJ databases">
        <title>The High-quality genome of the commercially important snow crab, Chionoecetes opilio.</title>
        <authorList>
            <person name="Jeong J.-H."/>
            <person name="Ryu S."/>
        </authorList>
    </citation>
    <scope>NUCLEOTIDE SEQUENCE</scope>
    <source>
        <strain evidence="4">MADBK_172401_WGS</strain>
        <tissue evidence="4">Digestive gland</tissue>
    </source>
</reference>
<accession>A0A8J5CQT7</accession>
<dbReference type="AlphaFoldDB" id="A0A8J5CQT7"/>
<evidence type="ECO:0000256" key="3">
    <source>
        <dbReference type="SAM" id="Coils"/>
    </source>
</evidence>
<name>A0A8J5CQT7_CHIOP</name>
<dbReference type="Pfam" id="PF05769">
    <property type="entry name" value="SIKE"/>
    <property type="match status" value="1"/>
</dbReference>
<evidence type="ECO:0000256" key="1">
    <source>
        <dbReference type="ARBA" id="ARBA00005537"/>
    </source>
</evidence>
<comment type="caution">
    <text evidence="4">The sequence shown here is derived from an EMBL/GenBank/DDBJ whole genome shotgun (WGS) entry which is preliminary data.</text>
</comment>
<dbReference type="InterPro" id="IPR008555">
    <property type="entry name" value="SIKE"/>
</dbReference>
<organism evidence="4 5">
    <name type="scientific">Chionoecetes opilio</name>
    <name type="common">Atlantic snow crab</name>
    <name type="synonym">Cancer opilio</name>
    <dbReference type="NCBI Taxonomy" id="41210"/>
    <lineage>
        <taxon>Eukaryota</taxon>
        <taxon>Metazoa</taxon>
        <taxon>Ecdysozoa</taxon>
        <taxon>Arthropoda</taxon>
        <taxon>Crustacea</taxon>
        <taxon>Multicrustacea</taxon>
        <taxon>Malacostraca</taxon>
        <taxon>Eumalacostraca</taxon>
        <taxon>Eucarida</taxon>
        <taxon>Decapoda</taxon>
        <taxon>Pleocyemata</taxon>
        <taxon>Brachyura</taxon>
        <taxon>Eubrachyura</taxon>
        <taxon>Majoidea</taxon>
        <taxon>Majidae</taxon>
        <taxon>Chionoecetes</taxon>
    </lineage>
</organism>
<dbReference type="EMBL" id="JACEEZ010018792">
    <property type="protein sequence ID" value="KAG0716507.1"/>
    <property type="molecule type" value="Genomic_DNA"/>
</dbReference>
<keyword evidence="2 3" id="KW-0175">Coiled coil</keyword>
<evidence type="ECO:0000256" key="2">
    <source>
        <dbReference type="ARBA" id="ARBA00023054"/>
    </source>
</evidence>
<comment type="similarity">
    <text evidence="1">Belongs to the SIKE family.</text>
</comment>
<evidence type="ECO:0000313" key="4">
    <source>
        <dbReference type="EMBL" id="KAG0716507.1"/>
    </source>
</evidence>
<feature type="coiled-coil region" evidence="3">
    <location>
        <begin position="39"/>
        <end position="102"/>
    </location>
</feature>
<dbReference type="PANTHER" id="PTHR12186">
    <property type="entry name" value="SIKE FAMILY MEMBER"/>
    <property type="match status" value="1"/>
</dbReference>
<keyword evidence="5" id="KW-1185">Reference proteome</keyword>